<feature type="transmembrane region" description="Helical" evidence="5">
    <location>
        <begin position="95"/>
        <end position="114"/>
    </location>
</feature>
<feature type="transmembrane region" description="Helical" evidence="5">
    <location>
        <begin position="194"/>
        <end position="212"/>
    </location>
</feature>
<dbReference type="GO" id="GO:0022857">
    <property type="term" value="F:transmembrane transporter activity"/>
    <property type="evidence" value="ECO:0007669"/>
    <property type="project" value="InterPro"/>
</dbReference>
<dbReference type="Gene3D" id="1.20.1250.20">
    <property type="entry name" value="MFS general substrate transporter like domains"/>
    <property type="match status" value="1"/>
</dbReference>
<dbReference type="PANTHER" id="PTHR23294">
    <property type="entry name" value="ET TRANSLATION PRODUCT-RELATED"/>
    <property type="match status" value="1"/>
</dbReference>
<protein>
    <submittedName>
        <fullName evidence="6">MFS general substrate transporter</fullName>
    </submittedName>
</protein>
<feature type="transmembrane region" description="Helical" evidence="5">
    <location>
        <begin position="120"/>
        <end position="139"/>
    </location>
</feature>
<organism evidence="6 7">
    <name type="scientific">Sistotremastrum suecicum HHB10207 ss-3</name>
    <dbReference type="NCBI Taxonomy" id="1314776"/>
    <lineage>
        <taxon>Eukaryota</taxon>
        <taxon>Fungi</taxon>
        <taxon>Dikarya</taxon>
        <taxon>Basidiomycota</taxon>
        <taxon>Agaricomycotina</taxon>
        <taxon>Agaricomycetes</taxon>
        <taxon>Sistotremastrales</taxon>
        <taxon>Sistotremastraceae</taxon>
        <taxon>Sistotremastrum</taxon>
    </lineage>
</organism>
<dbReference type="Proteomes" id="UP000076798">
    <property type="component" value="Unassembled WGS sequence"/>
</dbReference>
<evidence type="ECO:0000256" key="5">
    <source>
        <dbReference type="SAM" id="Phobius"/>
    </source>
</evidence>
<name>A0A166HKS3_9AGAM</name>
<accession>A0A166HKS3</accession>
<feature type="transmembrane region" description="Helical" evidence="5">
    <location>
        <begin position="317"/>
        <end position="335"/>
    </location>
</feature>
<evidence type="ECO:0000256" key="2">
    <source>
        <dbReference type="ARBA" id="ARBA00022692"/>
    </source>
</evidence>
<dbReference type="EMBL" id="KV428011">
    <property type="protein sequence ID" value="KZT42817.1"/>
    <property type="molecule type" value="Genomic_DNA"/>
</dbReference>
<evidence type="ECO:0000256" key="3">
    <source>
        <dbReference type="ARBA" id="ARBA00022989"/>
    </source>
</evidence>
<proteinExistence type="predicted"/>
<dbReference type="PANTHER" id="PTHR23294:SF59">
    <property type="entry name" value="UNC93-LIKE PROTEIN C922.05C"/>
    <property type="match status" value="1"/>
</dbReference>
<comment type="subcellular location">
    <subcellularLocation>
        <location evidence="1">Membrane</location>
        <topology evidence="1">Multi-pass membrane protein</topology>
    </subcellularLocation>
</comment>
<feature type="transmembrane region" description="Helical" evidence="5">
    <location>
        <begin position="428"/>
        <end position="447"/>
    </location>
</feature>
<feature type="transmembrane region" description="Helical" evidence="5">
    <location>
        <begin position="251"/>
        <end position="268"/>
    </location>
</feature>
<feature type="transmembrane region" description="Helical" evidence="5">
    <location>
        <begin position="71"/>
        <end position="88"/>
    </location>
</feature>
<dbReference type="SUPFAM" id="SSF103473">
    <property type="entry name" value="MFS general substrate transporter"/>
    <property type="match status" value="1"/>
</dbReference>
<dbReference type="STRING" id="1314776.A0A166HKS3"/>
<dbReference type="AlphaFoldDB" id="A0A166HKS3"/>
<reference evidence="6 7" key="1">
    <citation type="journal article" date="2016" name="Mol. Biol. Evol.">
        <title>Comparative Genomics of Early-Diverging Mushroom-Forming Fungi Provides Insights into the Origins of Lignocellulose Decay Capabilities.</title>
        <authorList>
            <person name="Nagy L.G."/>
            <person name="Riley R."/>
            <person name="Tritt A."/>
            <person name="Adam C."/>
            <person name="Daum C."/>
            <person name="Floudas D."/>
            <person name="Sun H."/>
            <person name="Yadav J.S."/>
            <person name="Pangilinan J."/>
            <person name="Larsson K.H."/>
            <person name="Matsuura K."/>
            <person name="Barry K."/>
            <person name="Labutti K."/>
            <person name="Kuo R."/>
            <person name="Ohm R.A."/>
            <person name="Bhattacharya S.S."/>
            <person name="Shirouzu T."/>
            <person name="Yoshinaga Y."/>
            <person name="Martin F.M."/>
            <person name="Grigoriev I.V."/>
            <person name="Hibbett D.S."/>
        </authorList>
    </citation>
    <scope>NUCLEOTIDE SEQUENCE [LARGE SCALE GENOMIC DNA]</scope>
    <source>
        <strain evidence="6 7">HHB10207 ss-3</strain>
    </source>
</reference>
<feature type="transmembrane region" description="Helical" evidence="5">
    <location>
        <begin position="160"/>
        <end position="182"/>
    </location>
</feature>
<dbReference type="GO" id="GO:0016020">
    <property type="term" value="C:membrane"/>
    <property type="evidence" value="ECO:0007669"/>
    <property type="project" value="UniProtKB-SubCell"/>
</dbReference>
<evidence type="ECO:0000313" key="6">
    <source>
        <dbReference type="EMBL" id="KZT42817.1"/>
    </source>
</evidence>
<dbReference type="InterPro" id="IPR051617">
    <property type="entry name" value="UNC-93-like_regulator"/>
</dbReference>
<keyword evidence="3 5" id="KW-1133">Transmembrane helix</keyword>
<feature type="transmembrane region" description="Helical" evidence="5">
    <location>
        <begin position="32"/>
        <end position="51"/>
    </location>
</feature>
<feature type="transmembrane region" description="Helical" evidence="5">
    <location>
        <begin position="288"/>
        <end position="305"/>
    </location>
</feature>
<dbReference type="InterPro" id="IPR036259">
    <property type="entry name" value="MFS_trans_sf"/>
</dbReference>
<dbReference type="Pfam" id="PF07690">
    <property type="entry name" value="MFS_1"/>
    <property type="match status" value="1"/>
</dbReference>
<sequence length="483" mass="53551">MSDVEKHSIDEPHASEPYQRPPGLKGLYYHPYFQCSMLGFVCFMGPGLFNALNGLGGGGQVDATTSANGNVALYSTFALMAFFAGSVNNKLGSRLTLLLGATGYSLYIGAYLALNIHPHAGAFLIAAGAVLGVCAGLLWSAQGSLMMAYPTEQEKGRFVAIFWSIFNLGGVVGAAVSLGQNFNSKSNSVSNGTYIGFLILTLIGVSIPMLMADPHKMYRTDGTKVSAALRKHPKWSTEFYSLWVALRTDPYILLLFPLFFASNWFYTWQFNDYNGALFNIRTRALNSFIYWTSQIFGSIFMGYILDIHRFNRRTRAFLGWGVLVAMVLIVHIWGYEYQKNYTRESVSVTEDPNKIDWSDHGFAGKIWLYIFCGFLDSMWQTAAYWMMGAMSNDPEKLAHFAGFYKSIQSAGAAGSWRADAVGLPYMNIFASTWALLLGGLVCVLPMLHWRVKDTTSLADETLVRMDDSGKIHAVEEFAPVEKA</sequence>
<keyword evidence="7" id="KW-1185">Reference proteome</keyword>
<keyword evidence="2 5" id="KW-0812">Transmembrane</keyword>
<dbReference type="OrthoDB" id="196103at2759"/>
<gene>
    <name evidence="6" type="ORF">SISSUDRAFT_1041071</name>
</gene>
<feature type="transmembrane region" description="Helical" evidence="5">
    <location>
        <begin position="366"/>
        <end position="385"/>
    </location>
</feature>
<dbReference type="InterPro" id="IPR011701">
    <property type="entry name" value="MFS"/>
</dbReference>
<keyword evidence="4 5" id="KW-0472">Membrane</keyword>
<evidence type="ECO:0000313" key="7">
    <source>
        <dbReference type="Proteomes" id="UP000076798"/>
    </source>
</evidence>
<evidence type="ECO:0000256" key="4">
    <source>
        <dbReference type="ARBA" id="ARBA00023136"/>
    </source>
</evidence>
<evidence type="ECO:0000256" key="1">
    <source>
        <dbReference type="ARBA" id="ARBA00004141"/>
    </source>
</evidence>